<dbReference type="EMBL" id="CP003372">
    <property type="protein sequence ID" value="AGB30054.1"/>
    <property type="molecule type" value="Genomic_DNA"/>
</dbReference>
<gene>
    <name evidence="4" type="ordered locus">Natpe_0111</name>
    <name evidence="5" type="ORF">C488_19347</name>
</gene>
<feature type="transmembrane region" description="Helical" evidence="1">
    <location>
        <begin position="52"/>
        <end position="76"/>
    </location>
</feature>
<dbReference type="Gene3D" id="2.60.40.10">
    <property type="entry name" value="Immunoglobulins"/>
    <property type="match status" value="1"/>
</dbReference>
<evidence type="ECO:0000259" key="2">
    <source>
        <dbReference type="Pfam" id="PF07705"/>
    </source>
</evidence>
<dbReference type="Pfam" id="PF23951">
    <property type="entry name" value="DUF7282"/>
    <property type="match status" value="2"/>
</dbReference>
<dbReference type="InterPro" id="IPR013783">
    <property type="entry name" value="Ig-like_fold"/>
</dbReference>
<keyword evidence="7" id="KW-1185">Reference proteome</keyword>
<dbReference type="eggNOG" id="arCOG07560">
    <property type="taxonomic scope" value="Archaea"/>
</dbReference>
<evidence type="ECO:0000313" key="6">
    <source>
        <dbReference type="Proteomes" id="UP000010843"/>
    </source>
</evidence>
<feature type="domain" description="DUF7282" evidence="3">
    <location>
        <begin position="299"/>
        <end position="376"/>
    </location>
</feature>
<keyword evidence="1" id="KW-1133">Transmembrane helix</keyword>
<keyword evidence="1" id="KW-0472">Membrane</keyword>
<dbReference type="Proteomes" id="UP000010843">
    <property type="component" value="Chromosome"/>
</dbReference>
<dbReference type="PATRIC" id="fig|797303.5.peg.3852"/>
<reference evidence="5 7" key="3">
    <citation type="journal article" date="2014" name="PLoS Genet.">
        <title>Phylogenetically driven sequencing of extremely halophilic archaea reveals strategies for static and dynamic osmo-response.</title>
        <authorList>
            <person name="Becker E.A."/>
            <person name="Seitzer P.M."/>
            <person name="Tritt A."/>
            <person name="Larsen D."/>
            <person name="Krusor M."/>
            <person name="Yao A.I."/>
            <person name="Wu D."/>
            <person name="Madern D."/>
            <person name="Eisen J.A."/>
            <person name="Darling A.E."/>
            <person name="Facciotti M.T."/>
        </authorList>
    </citation>
    <scope>NUCLEOTIDE SEQUENCE [LARGE SCALE GENOMIC DNA]</scope>
    <source>
        <strain evidence="5 7">DSM 15624</strain>
    </source>
</reference>
<accession>L0JFH0</accession>
<dbReference type="InterPro" id="IPR055706">
    <property type="entry name" value="Slg1/2_DUF7282"/>
</dbReference>
<dbReference type="HOGENOM" id="CLU_651547_0_0_2"/>
<dbReference type="KEGG" id="npe:Natpe_0111"/>
<proteinExistence type="predicted"/>
<dbReference type="STRING" id="797303.Natpe_0111"/>
<feature type="domain" description="DUF7282" evidence="3">
    <location>
        <begin position="84"/>
        <end position="192"/>
    </location>
</feature>
<evidence type="ECO:0000313" key="7">
    <source>
        <dbReference type="Proteomes" id="UP000011593"/>
    </source>
</evidence>
<dbReference type="InterPro" id="IPR011635">
    <property type="entry name" value="CARDB"/>
</dbReference>
<protein>
    <submittedName>
        <fullName evidence="4">CARDB domain-containing protein</fullName>
    </submittedName>
</protein>
<sequence>MNCGKRRLFGKTDSNRFAVLRTDDAFYHRRPEWGNDDPQMSPQLTFGTVKRIGAILLAIAIVLAAGIVVGQAPAIFGVEEDPEASITFEDQQGNGTAVTIREVSLSEGGYVVVTDGSDEPLAVSNRLEAGTHENVTVERADDATRELVGQLTATVHRDTADQEGYAYGETDGEEDQPYLEAGFPVSDTATVTTSEEDALSDSFAVESIDAPASATTNETIRVNATIRNPTEFQTQQPVEVRIDGAVFERQILELEGGESRTVTFETDTSGAPPGERTIGIYTDADGAVSTIDLEFHTEPSVSVADGTTESVTVAAAIPERGFVAVEDNGSVVGTSDQLEPGEHENVTIDLSDDASIDEDDDLTAALYAGSPADADAASPIEFEGEPVETTFTIAQAGGGADDGDGNESDGG</sequence>
<organism evidence="4 6">
    <name type="scientific">Natrinema pellirubrum (strain DSM 15624 / CIP 106293 / JCM 10476 / NCIMB 786 / 157)</name>
    <dbReference type="NCBI Taxonomy" id="797303"/>
    <lineage>
        <taxon>Archaea</taxon>
        <taxon>Methanobacteriati</taxon>
        <taxon>Methanobacteriota</taxon>
        <taxon>Stenosarchaea group</taxon>
        <taxon>Halobacteria</taxon>
        <taxon>Halobacteriales</taxon>
        <taxon>Natrialbaceae</taxon>
        <taxon>Natrinema</taxon>
    </lineage>
</organism>
<evidence type="ECO:0000256" key="1">
    <source>
        <dbReference type="SAM" id="Phobius"/>
    </source>
</evidence>
<dbReference type="Proteomes" id="UP000011593">
    <property type="component" value="Unassembled WGS sequence"/>
</dbReference>
<name>L0JFH0_NATP1</name>
<evidence type="ECO:0000259" key="3">
    <source>
        <dbReference type="Pfam" id="PF23951"/>
    </source>
</evidence>
<evidence type="ECO:0000313" key="4">
    <source>
        <dbReference type="EMBL" id="AGB30054.1"/>
    </source>
</evidence>
<dbReference type="AlphaFoldDB" id="L0JFH0"/>
<dbReference type="EMBL" id="AOIE01000113">
    <property type="protein sequence ID" value="ELY70201.1"/>
    <property type="molecule type" value="Genomic_DNA"/>
</dbReference>
<reference evidence="6" key="1">
    <citation type="submission" date="2012-02" db="EMBL/GenBank/DDBJ databases">
        <title>Complete sequence of chromosome of Natrinema pellirubrum DSM 15624.</title>
        <authorList>
            <person name="Lucas S."/>
            <person name="Han J."/>
            <person name="Lapidus A."/>
            <person name="Cheng J.-F."/>
            <person name="Goodwin L."/>
            <person name="Pitluck S."/>
            <person name="Peters L."/>
            <person name="Teshima H."/>
            <person name="Detter J.C."/>
            <person name="Han C."/>
            <person name="Tapia R."/>
            <person name="Land M."/>
            <person name="Hauser L."/>
            <person name="Kyrpides N."/>
            <person name="Ivanova N."/>
            <person name="Pagani I."/>
            <person name="Sproer C."/>
            <person name="Anderson I."/>
            <person name="Woyke T."/>
        </authorList>
    </citation>
    <scope>NUCLEOTIDE SEQUENCE [LARGE SCALE GENOMIC DNA]</scope>
    <source>
        <strain evidence="6">DSM 15624 / JCM 10476 / NCIMB 786</strain>
    </source>
</reference>
<dbReference type="Pfam" id="PF07705">
    <property type="entry name" value="CARDB"/>
    <property type="match status" value="1"/>
</dbReference>
<evidence type="ECO:0000313" key="5">
    <source>
        <dbReference type="EMBL" id="ELY70201.1"/>
    </source>
</evidence>
<feature type="domain" description="CARDB" evidence="2">
    <location>
        <begin position="204"/>
        <end position="289"/>
    </location>
</feature>
<reference evidence="4" key="2">
    <citation type="submission" date="2012-02" db="EMBL/GenBank/DDBJ databases">
        <title>Complete sequence of chromosome of Natrinema pellirubrum DSM 15624.</title>
        <authorList>
            <consortium name="US DOE Joint Genome Institute"/>
            <person name="Lucas S."/>
            <person name="Han J."/>
            <person name="Lapidus A."/>
            <person name="Cheng J.-F."/>
            <person name="Goodwin L."/>
            <person name="Pitluck S."/>
            <person name="Peters L."/>
            <person name="Teshima H."/>
            <person name="Detter J.C."/>
            <person name="Han C."/>
            <person name="Tapia R."/>
            <person name="Land M."/>
            <person name="Hauser L."/>
            <person name="Kyrpides N."/>
            <person name="Ivanova N."/>
            <person name="Pagani I."/>
            <person name="Sproer C."/>
            <person name="Anderson I."/>
            <person name="Woyke T."/>
        </authorList>
    </citation>
    <scope>NUCLEOTIDE SEQUENCE</scope>
    <source>
        <strain evidence="4">DSM 15624</strain>
    </source>
</reference>
<keyword evidence="1" id="KW-0812">Transmembrane</keyword>